<reference evidence="1 2" key="1">
    <citation type="submission" date="2019-09" db="EMBL/GenBank/DDBJ databases">
        <title>Draft genome sequence assemblies of isolates from the urinary tract.</title>
        <authorList>
            <person name="Mores C.R."/>
            <person name="Putonti C."/>
            <person name="Wolfe A.J."/>
        </authorList>
    </citation>
    <scope>NUCLEOTIDE SEQUENCE [LARGE SCALE GENOMIC DNA]</scope>
    <source>
        <strain evidence="1 2">UMB623</strain>
    </source>
</reference>
<organism evidence="1 2">
    <name type="scientific">Aerococcus sanguinicola</name>
    <dbReference type="NCBI Taxonomy" id="119206"/>
    <lineage>
        <taxon>Bacteria</taxon>
        <taxon>Bacillati</taxon>
        <taxon>Bacillota</taxon>
        <taxon>Bacilli</taxon>
        <taxon>Lactobacillales</taxon>
        <taxon>Aerococcaceae</taxon>
        <taxon>Aerococcus</taxon>
    </lineage>
</organism>
<gene>
    <name evidence="1" type="ORF">F6I03_07020</name>
</gene>
<evidence type="ECO:0000313" key="2">
    <source>
        <dbReference type="Proteomes" id="UP000327148"/>
    </source>
</evidence>
<evidence type="ECO:0000313" key="1">
    <source>
        <dbReference type="EMBL" id="KAA9300552.1"/>
    </source>
</evidence>
<dbReference type="RefSeq" id="WP_141737874.1">
    <property type="nucleotide sequence ID" value="NZ_VYWO01000004.1"/>
</dbReference>
<name>A0A5N1GIG1_9LACT</name>
<protein>
    <submittedName>
        <fullName evidence="1">Uncharacterized protein</fullName>
    </submittedName>
</protein>
<dbReference type="AlphaFoldDB" id="A0A5N1GIG1"/>
<dbReference type="InterPro" id="IPR035069">
    <property type="entry name" value="TTHA1013/TTHA0281-like"/>
</dbReference>
<dbReference type="Proteomes" id="UP000327148">
    <property type="component" value="Unassembled WGS sequence"/>
</dbReference>
<proteinExistence type="predicted"/>
<dbReference type="OrthoDB" id="5419659at2"/>
<dbReference type="Gene3D" id="3.30.160.250">
    <property type="match status" value="1"/>
</dbReference>
<dbReference type="EMBL" id="VYWO01000004">
    <property type="protein sequence ID" value="KAA9300552.1"/>
    <property type="molecule type" value="Genomic_DNA"/>
</dbReference>
<sequence>MFSYYAIFAPSDGIWAVDFPDLDGAYTCGEDMEEALYMAKDLLEGWLIIAKEILSKPSGNICQQGSKRELVINC</sequence>
<accession>A0A5N1GIG1</accession>
<comment type="caution">
    <text evidence="1">The sequence shown here is derived from an EMBL/GenBank/DDBJ whole genome shotgun (WGS) entry which is preliminary data.</text>
</comment>
<dbReference type="SUPFAM" id="SSF143100">
    <property type="entry name" value="TTHA1013/TTHA0281-like"/>
    <property type="match status" value="1"/>
</dbReference>